<keyword evidence="3" id="KW-1003">Cell membrane</keyword>
<reference evidence="10 11" key="1">
    <citation type="journal article" date="2014" name="Genome Announc.">
        <title>Draft genome sequences of eight enterohepatic helicobacter species isolated from both laboratory and wild rodents.</title>
        <authorList>
            <person name="Sheh A."/>
            <person name="Shen Z."/>
            <person name="Fox J.G."/>
        </authorList>
    </citation>
    <scope>NUCLEOTIDE SEQUENCE [LARGE SCALE GENOMIC DNA]</scope>
    <source>
        <strain evidence="10 11">ST1</strain>
    </source>
</reference>
<evidence type="ECO:0000313" key="11">
    <source>
        <dbReference type="Proteomes" id="UP000029922"/>
    </source>
</evidence>
<dbReference type="InterPro" id="IPR020846">
    <property type="entry name" value="MFS_dom"/>
</dbReference>
<feature type="transmembrane region" description="Helical" evidence="7">
    <location>
        <begin position="292"/>
        <end position="315"/>
    </location>
</feature>
<keyword evidence="2" id="KW-0813">Transport</keyword>
<feature type="domain" description="Major facilitator superfamily (MFS) profile" evidence="8">
    <location>
        <begin position="4"/>
        <end position="385"/>
    </location>
</feature>
<feature type="transmembrane region" description="Helical" evidence="7">
    <location>
        <begin position="361"/>
        <end position="381"/>
    </location>
</feature>
<dbReference type="GO" id="GO:0022857">
    <property type="term" value="F:transmembrane transporter activity"/>
    <property type="evidence" value="ECO:0007669"/>
    <property type="project" value="InterPro"/>
</dbReference>
<feature type="transmembrane region" description="Helical" evidence="7">
    <location>
        <begin position="71"/>
        <end position="96"/>
    </location>
</feature>
<feature type="transmembrane region" description="Helical" evidence="7">
    <location>
        <begin position="154"/>
        <end position="178"/>
    </location>
</feature>
<protein>
    <submittedName>
        <fullName evidence="10">MFS transporter</fullName>
    </submittedName>
    <submittedName>
        <fullName evidence="9">Putative multidrug-efflux protein, multidrug ABC transporter</fullName>
    </submittedName>
</protein>
<dbReference type="Proteomes" id="UP000029922">
    <property type="component" value="Unassembled WGS sequence"/>
</dbReference>
<feature type="transmembrane region" description="Helical" evidence="7">
    <location>
        <begin position="38"/>
        <end position="59"/>
    </location>
</feature>
<evidence type="ECO:0000313" key="9">
    <source>
        <dbReference type="EMBL" id="STQ86437.1"/>
    </source>
</evidence>
<dbReference type="GO" id="GO:0005886">
    <property type="term" value="C:plasma membrane"/>
    <property type="evidence" value="ECO:0007669"/>
    <property type="project" value="UniProtKB-SubCell"/>
</dbReference>
<evidence type="ECO:0000256" key="2">
    <source>
        <dbReference type="ARBA" id="ARBA00022448"/>
    </source>
</evidence>
<organism evidence="9 12">
    <name type="scientific">Helicobacter muridarum</name>
    <dbReference type="NCBI Taxonomy" id="216"/>
    <lineage>
        <taxon>Bacteria</taxon>
        <taxon>Pseudomonadati</taxon>
        <taxon>Campylobacterota</taxon>
        <taxon>Epsilonproteobacteria</taxon>
        <taxon>Campylobacterales</taxon>
        <taxon>Helicobacteraceae</taxon>
        <taxon>Helicobacter</taxon>
    </lineage>
</organism>
<comment type="subcellular location">
    <subcellularLocation>
        <location evidence="1">Cell membrane</location>
        <topology evidence="1">Multi-pass membrane protein</topology>
    </subcellularLocation>
</comment>
<feature type="transmembrane region" description="Helical" evidence="7">
    <location>
        <begin position="127"/>
        <end position="148"/>
    </location>
</feature>
<dbReference type="PANTHER" id="PTHR23517:SF2">
    <property type="entry name" value="MULTIDRUG RESISTANCE PROTEIN MDTH"/>
    <property type="match status" value="1"/>
</dbReference>
<feature type="transmembrane region" description="Helical" evidence="7">
    <location>
        <begin position="12"/>
        <end position="32"/>
    </location>
</feature>
<dbReference type="InterPro" id="IPR011701">
    <property type="entry name" value="MFS"/>
</dbReference>
<proteinExistence type="predicted"/>
<dbReference type="PANTHER" id="PTHR23517">
    <property type="entry name" value="RESISTANCE PROTEIN MDTM, PUTATIVE-RELATED-RELATED"/>
    <property type="match status" value="1"/>
</dbReference>
<dbReference type="AlphaFoldDB" id="A0A377PV30"/>
<feature type="transmembrane region" description="Helical" evidence="7">
    <location>
        <begin position="266"/>
        <end position="286"/>
    </location>
</feature>
<dbReference type="OrthoDB" id="9764259at2"/>
<dbReference type="Gene3D" id="1.20.1250.20">
    <property type="entry name" value="MFS general substrate transporter like domains"/>
    <property type="match status" value="1"/>
</dbReference>
<evidence type="ECO:0000256" key="4">
    <source>
        <dbReference type="ARBA" id="ARBA00022692"/>
    </source>
</evidence>
<name>A0A377PV30_9HELI</name>
<keyword evidence="5 7" id="KW-1133">Transmembrane helix</keyword>
<feature type="transmembrane region" description="Helical" evidence="7">
    <location>
        <begin position="238"/>
        <end position="259"/>
    </location>
</feature>
<dbReference type="Pfam" id="PF07690">
    <property type="entry name" value="MFS_1"/>
    <property type="match status" value="2"/>
</dbReference>
<feature type="transmembrane region" description="Helical" evidence="7">
    <location>
        <begin position="102"/>
        <end position="120"/>
    </location>
</feature>
<evidence type="ECO:0000256" key="5">
    <source>
        <dbReference type="ARBA" id="ARBA00022989"/>
    </source>
</evidence>
<dbReference type="Proteomes" id="UP000255139">
    <property type="component" value="Unassembled WGS sequence"/>
</dbReference>
<evidence type="ECO:0000313" key="12">
    <source>
        <dbReference type="Proteomes" id="UP000255139"/>
    </source>
</evidence>
<evidence type="ECO:0000256" key="1">
    <source>
        <dbReference type="ARBA" id="ARBA00004651"/>
    </source>
</evidence>
<keyword evidence="4 7" id="KW-0812">Transmembrane</keyword>
<evidence type="ECO:0000256" key="6">
    <source>
        <dbReference type="ARBA" id="ARBA00023136"/>
    </source>
</evidence>
<dbReference type="RefSeq" id="WP_081955609.1">
    <property type="nucleotide sequence ID" value="NZ_FZML01000020.1"/>
</dbReference>
<dbReference type="InterPro" id="IPR036259">
    <property type="entry name" value="MFS_trans_sf"/>
</dbReference>
<accession>A0A377PV30</accession>
<sequence>MFKQVFPLLSILFFRFLGLFIVLPVISLLVSTMEHASIINVGIAIGAPYLFQVIFQPLFGRWSDRYGRKPVLLIGLVVFLIGSIVCMLADSIYYLIIGRCLQGMGAIGGILTALVADCVPEERRTHAMAIMGVGIFASFIVAMILGSFVGGTSYGLGGLFGLSAFLSFVSIIIAVYFVKFKDRITYSYILDSSIYNKEITRSIVIACASNFIEKFLMIFTFSIAPIALSLYMDKSNFYAVYIIAVFFAILSLAPASIFSEKKGKSLQVLSISIALFFTCYLGLALFIENVGIFSFCFVLFFIAFSIQEALLQSLVSKYAKASVRGAVIGDFSAAGFAGSFFGAMLGGVFHDYSILIEWHSIIFFIIATLMVIWGFVARKWLANPHNAKMLYIRTEDIAIPQDLMRSKLESFLRNESIIEWYENVSENIMIIKYRIDRISPIDITNLLNLQQAKNHK</sequence>
<gene>
    <name evidence="9" type="primary">yajR</name>
    <name evidence="10" type="ORF">LS73_004580</name>
    <name evidence="9" type="ORF">NCTC12714_01244</name>
</gene>
<keyword evidence="6 7" id="KW-0472">Membrane</keyword>
<evidence type="ECO:0000259" key="8">
    <source>
        <dbReference type="PROSITE" id="PS50850"/>
    </source>
</evidence>
<dbReference type="EMBL" id="JRPD02000007">
    <property type="protein sequence ID" value="TLE00463.1"/>
    <property type="molecule type" value="Genomic_DNA"/>
</dbReference>
<evidence type="ECO:0000313" key="10">
    <source>
        <dbReference type="EMBL" id="TLE00463.1"/>
    </source>
</evidence>
<dbReference type="InterPro" id="IPR050171">
    <property type="entry name" value="MFS_Transporters"/>
</dbReference>
<evidence type="ECO:0000256" key="3">
    <source>
        <dbReference type="ARBA" id="ARBA00022475"/>
    </source>
</evidence>
<dbReference type="EMBL" id="UGJE01000002">
    <property type="protein sequence ID" value="STQ86437.1"/>
    <property type="molecule type" value="Genomic_DNA"/>
</dbReference>
<dbReference type="PROSITE" id="PS50850">
    <property type="entry name" value="MFS"/>
    <property type="match status" value="1"/>
</dbReference>
<reference evidence="9 12" key="2">
    <citation type="submission" date="2018-06" db="EMBL/GenBank/DDBJ databases">
        <authorList>
            <consortium name="Pathogen Informatics"/>
            <person name="Doyle S."/>
        </authorList>
    </citation>
    <scope>NUCLEOTIDE SEQUENCE [LARGE SCALE GENOMIC DNA]</scope>
    <source>
        <strain evidence="9 12">NCTC12714</strain>
    </source>
</reference>
<evidence type="ECO:0000256" key="7">
    <source>
        <dbReference type="SAM" id="Phobius"/>
    </source>
</evidence>
<feature type="transmembrane region" description="Helical" evidence="7">
    <location>
        <begin position="327"/>
        <end position="349"/>
    </location>
</feature>
<dbReference type="SUPFAM" id="SSF103473">
    <property type="entry name" value="MFS general substrate transporter"/>
    <property type="match status" value="1"/>
</dbReference>
<keyword evidence="12" id="KW-1185">Reference proteome</keyword>